<dbReference type="CDD" id="cd04301">
    <property type="entry name" value="NAT_SF"/>
    <property type="match status" value="1"/>
</dbReference>
<reference evidence="2" key="2">
    <citation type="submission" date="2019-10" db="EMBL/GenBank/DDBJ databases">
        <title>Malate fermentation in French cider.</title>
        <authorList>
            <person name="Cousin F.J."/>
            <person name="Medina Fernandez S."/>
            <person name="Misery B."/>
            <person name="Laplace J.-M."/>
            <person name="Cretenet M."/>
        </authorList>
    </citation>
    <scope>NUCLEOTIDE SEQUENCE</scope>
    <source>
        <strain evidence="2">UCMA15901</strain>
    </source>
</reference>
<dbReference type="EMBL" id="WERX01000026">
    <property type="protein sequence ID" value="MDV7694818.1"/>
    <property type="molecule type" value="Genomic_DNA"/>
</dbReference>
<dbReference type="GeneID" id="93383591"/>
<comment type="caution">
    <text evidence="2">The sequence shown here is derived from an EMBL/GenBank/DDBJ whole genome shotgun (WGS) entry which is preliminary data.</text>
</comment>
<evidence type="ECO:0000259" key="1">
    <source>
        <dbReference type="PROSITE" id="PS51186"/>
    </source>
</evidence>
<dbReference type="InterPro" id="IPR016181">
    <property type="entry name" value="Acyl_CoA_acyltransferase"/>
</dbReference>
<dbReference type="PANTHER" id="PTHR39173:SF1">
    <property type="entry name" value="ACETYLTRANSFERASE"/>
    <property type="match status" value="1"/>
</dbReference>
<evidence type="ECO:0000313" key="4">
    <source>
        <dbReference type="Proteomes" id="UP000077280"/>
    </source>
</evidence>
<dbReference type="Proteomes" id="UP001275867">
    <property type="component" value="Unassembled WGS sequence"/>
</dbReference>
<dbReference type="InterPro" id="IPR000182">
    <property type="entry name" value="GNAT_dom"/>
</dbReference>
<reference evidence="3 4" key="1">
    <citation type="submission" date="2016-05" db="EMBL/GenBank/DDBJ databases">
        <title>Draft genome sequence of Pediococcus parvulus 2.6, a probiotic beta-glucan producer strain.</title>
        <authorList>
            <person name="Mohedano M.L."/>
            <person name="Perez-Ramos A."/>
            <person name="Duenas M.T."/>
            <person name="Lamontanara A."/>
            <person name="Orru L."/>
            <person name="Spano G."/>
            <person name="Capozzi V."/>
            <person name="Lopez P."/>
        </authorList>
    </citation>
    <scope>NUCLEOTIDE SEQUENCE [LARGE SCALE GENOMIC DNA]</scope>
    <source>
        <strain evidence="3 4">2.6</strain>
    </source>
</reference>
<sequence>MTNLRELTLQDELIFDDWIQAWKNEPTQVSVSRPIQTNFAEFIKQLQTNSRHPEAPRVPATKYFYIEANRIKGGISCRWKLNDYLLKFGGNIGYGVAPEFRNQGIASEMLQQALALFKARNITKVLITAEDWNIASQQVINNAGGIYENTLMEESTGHHLQRYWITLK</sequence>
<evidence type="ECO:0000313" key="3">
    <source>
        <dbReference type="EMBL" id="OAD65008.1"/>
    </source>
</evidence>
<name>A0AAP5TBN9_9LACO</name>
<proteinExistence type="predicted"/>
<dbReference type="GO" id="GO:0016747">
    <property type="term" value="F:acyltransferase activity, transferring groups other than amino-acyl groups"/>
    <property type="evidence" value="ECO:0007669"/>
    <property type="project" value="InterPro"/>
</dbReference>
<evidence type="ECO:0000313" key="2">
    <source>
        <dbReference type="EMBL" id="MDV7694818.1"/>
    </source>
</evidence>
<dbReference type="RefSeq" id="WP_068804662.1">
    <property type="nucleotide sequence ID" value="NZ_CP158977.1"/>
</dbReference>
<dbReference type="Proteomes" id="UP000077280">
    <property type="component" value="Unassembled WGS sequence"/>
</dbReference>
<dbReference type="PROSITE" id="PS51186">
    <property type="entry name" value="GNAT"/>
    <property type="match status" value="1"/>
</dbReference>
<dbReference type="Gene3D" id="3.40.630.30">
    <property type="match status" value="1"/>
</dbReference>
<feature type="domain" description="N-acetyltransferase" evidence="1">
    <location>
        <begin position="2"/>
        <end position="168"/>
    </location>
</feature>
<protein>
    <submittedName>
        <fullName evidence="2">GNAT family N-acetyltransferase</fullName>
    </submittedName>
</protein>
<dbReference type="PANTHER" id="PTHR39173">
    <property type="entry name" value="ACETYLTRANSFERASE"/>
    <property type="match status" value="1"/>
</dbReference>
<gene>
    <name evidence="3" type="ORF">A7K95_00125</name>
    <name evidence="2" type="ORF">GA842_08060</name>
</gene>
<accession>A0AAP5TBN9</accession>
<keyword evidence="4" id="KW-1185">Reference proteome</keyword>
<dbReference type="AlphaFoldDB" id="A0AAP5TBN9"/>
<dbReference type="EMBL" id="LXND01000001">
    <property type="protein sequence ID" value="OAD65008.1"/>
    <property type="molecule type" value="Genomic_DNA"/>
</dbReference>
<organism evidence="2 5">
    <name type="scientific">Pediococcus parvulus</name>
    <dbReference type="NCBI Taxonomy" id="54062"/>
    <lineage>
        <taxon>Bacteria</taxon>
        <taxon>Bacillati</taxon>
        <taxon>Bacillota</taxon>
        <taxon>Bacilli</taxon>
        <taxon>Lactobacillales</taxon>
        <taxon>Lactobacillaceae</taxon>
        <taxon>Pediococcus</taxon>
    </lineage>
</organism>
<dbReference type="Pfam" id="PF13302">
    <property type="entry name" value="Acetyltransf_3"/>
    <property type="match status" value="1"/>
</dbReference>
<evidence type="ECO:0000313" key="5">
    <source>
        <dbReference type="Proteomes" id="UP001275867"/>
    </source>
</evidence>
<dbReference type="SUPFAM" id="SSF55729">
    <property type="entry name" value="Acyl-CoA N-acyltransferases (Nat)"/>
    <property type="match status" value="1"/>
</dbReference>